<dbReference type="EMBL" id="BAFB01000207">
    <property type="protein sequence ID" value="GAB36341.1"/>
    <property type="molecule type" value="Genomic_DNA"/>
</dbReference>
<dbReference type="GO" id="GO:0051782">
    <property type="term" value="P:negative regulation of cell division"/>
    <property type="evidence" value="ECO:0007669"/>
    <property type="project" value="TreeGrafter"/>
</dbReference>
<feature type="region of interest" description="Disordered" evidence="1">
    <location>
        <begin position="1"/>
        <end position="219"/>
    </location>
</feature>
<feature type="compositionally biased region" description="Pro residues" evidence="1">
    <location>
        <begin position="166"/>
        <end position="184"/>
    </location>
</feature>
<dbReference type="Pfam" id="PF13614">
    <property type="entry name" value="AAA_31"/>
    <property type="match status" value="1"/>
</dbReference>
<organism evidence="3 4">
    <name type="scientific">Gordonia otitidis (strain DSM 44809 / CCUG 52243 / JCM 12355 / NBRC 100426 / IFM 10032)</name>
    <dbReference type="NCBI Taxonomy" id="1108044"/>
    <lineage>
        <taxon>Bacteria</taxon>
        <taxon>Bacillati</taxon>
        <taxon>Actinomycetota</taxon>
        <taxon>Actinomycetes</taxon>
        <taxon>Mycobacteriales</taxon>
        <taxon>Gordoniaceae</taxon>
        <taxon>Gordonia</taxon>
    </lineage>
</organism>
<reference evidence="3" key="1">
    <citation type="submission" date="2012-02" db="EMBL/GenBank/DDBJ databases">
        <title>Whole genome shotgun sequence of Gordonia otitidis NBRC 100426.</title>
        <authorList>
            <person name="Yoshida I."/>
            <person name="Hosoyama A."/>
            <person name="Tsuchikane K."/>
            <person name="Katsumata H."/>
            <person name="Yamazaki S."/>
            <person name="Fujita N."/>
        </authorList>
    </citation>
    <scope>NUCLEOTIDE SEQUENCE [LARGE SCALE GENOMIC DNA]</scope>
    <source>
        <strain evidence="3">NBRC 100426</strain>
    </source>
</reference>
<accession>H5TS83</accession>
<proteinExistence type="predicted"/>
<feature type="compositionally biased region" description="Polar residues" evidence="1">
    <location>
        <begin position="16"/>
        <end position="26"/>
    </location>
</feature>
<feature type="compositionally biased region" description="Pro residues" evidence="1">
    <location>
        <begin position="119"/>
        <end position="154"/>
    </location>
</feature>
<dbReference type="Proteomes" id="UP000005038">
    <property type="component" value="Unassembled WGS sequence"/>
</dbReference>
<evidence type="ECO:0000313" key="3">
    <source>
        <dbReference type="EMBL" id="GAB36341.1"/>
    </source>
</evidence>
<dbReference type="PRINTS" id="PR01217">
    <property type="entry name" value="PRICHEXTENSN"/>
</dbReference>
<keyword evidence="4" id="KW-1185">Reference proteome</keyword>
<dbReference type="OrthoDB" id="4611523at2"/>
<name>H5TS83_GORO1</name>
<sequence>MADPWSMTDADLAQRRQPNTAAPQPQTHTDHFDDDDTIALPEGALPDWMPQSPPTGYNLPTTPQQQRPAPSGQPPESVAPRAEREPLQPYPHTPAPDDAATRAPASHRPQQPQQDDPPRPPQVEAPVPQPSPPVPDSRPVPPPTEPPSAEPQPPHATVGPQAPYGPSSPRPAAPVTPPLLPPPAQQLVVTLPNMAPPAKPGADTAEPRKPQPANRYRVREDSNMVKSPDKGVGGWWRRTSRNMGRQPALPTQELLRRVKTPLGSPKVIVFVNQDGGCAKTTTCCAVGQELATHRRDRIIAVDGASAVGGLTQRLPVDNQSTIRTLLNNLPTVRKWTDARQHTSMGRTGLELLASGNSIADDELLTADDYRQVIDVLTAHDTYNLILVDCEAGVTSALMDEVFMSADLVVIPAAGQDGVAGAIGVANRLAYLMDKYPQYADHFDALLTNAILVLTRLNARSTIKENAVSTMFRENIGITKIHRIPFDGLLIDGMPVDISGIDKRTEGSYLNLAAEIITSLAQVSHG</sequence>
<dbReference type="InterPro" id="IPR050625">
    <property type="entry name" value="ParA/MinD_ATPase"/>
</dbReference>
<feature type="domain" description="AAA" evidence="2">
    <location>
        <begin position="266"/>
        <end position="415"/>
    </location>
</feature>
<dbReference type="Gene3D" id="3.40.50.300">
    <property type="entry name" value="P-loop containing nucleotide triphosphate hydrolases"/>
    <property type="match status" value="1"/>
</dbReference>
<evidence type="ECO:0000313" key="4">
    <source>
        <dbReference type="Proteomes" id="UP000005038"/>
    </source>
</evidence>
<dbReference type="PANTHER" id="PTHR43384:SF14">
    <property type="entry name" value="ESX-1 SECRETION-ASSOCIATED PROTEIN ESPI"/>
    <property type="match status" value="1"/>
</dbReference>
<comment type="caution">
    <text evidence="3">The sequence shown here is derived from an EMBL/GenBank/DDBJ whole genome shotgun (WGS) entry which is preliminary data.</text>
</comment>
<dbReference type="PANTHER" id="PTHR43384">
    <property type="entry name" value="SEPTUM SITE-DETERMINING PROTEIN MIND HOMOLOG, CHLOROPLASTIC-RELATED"/>
    <property type="match status" value="1"/>
</dbReference>
<dbReference type="GO" id="GO:0009898">
    <property type="term" value="C:cytoplasmic side of plasma membrane"/>
    <property type="evidence" value="ECO:0007669"/>
    <property type="project" value="TreeGrafter"/>
</dbReference>
<dbReference type="GO" id="GO:0016887">
    <property type="term" value="F:ATP hydrolysis activity"/>
    <property type="evidence" value="ECO:0007669"/>
    <property type="project" value="TreeGrafter"/>
</dbReference>
<protein>
    <recommendedName>
        <fullName evidence="2">AAA domain-containing protein</fullName>
    </recommendedName>
</protein>
<feature type="compositionally biased region" description="Low complexity" evidence="1">
    <location>
        <begin position="96"/>
        <end position="114"/>
    </location>
</feature>
<gene>
    <name evidence="3" type="ORF">GOOTI_207_00260</name>
</gene>
<dbReference type="GO" id="GO:0005829">
    <property type="term" value="C:cytosol"/>
    <property type="evidence" value="ECO:0007669"/>
    <property type="project" value="TreeGrafter"/>
</dbReference>
<evidence type="ECO:0000259" key="2">
    <source>
        <dbReference type="Pfam" id="PF13614"/>
    </source>
</evidence>
<dbReference type="STRING" id="1108044.GOOTI_207_00260"/>
<dbReference type="SUPFAM" id="SSF52540">
    <property type="entry name" value="P-loop containing nucleoside triphosphate hydrolases"/>
    <property type="match status" value="1"/>
</dbReference>
<dbReference type="InterPro" id="IPR025669">
    <property type="entry name" value="AAA_dom"/>
</dbReference>
<evidence type="ECO:0000256" key="1">
    <source>
        <dbReference type="SAM" id="MobiDB-lite"/>
    </source>
</evidence>
<dbReference type="InterPro" id="IPR027417">
    <property type="entry name" value="P-loop_NTPase"/>
</dbReference>
<dbReference type="AlphaFoldDB" id="H5TS83"/>
<dbReference type="GO" id="GO:0005524">
    <property type="term" value="F:ATP binding"/>
    <property type="evidence" value="ECO:0007669"/>
    <property type="project" value="TreeGrafter"/>
</dbReference>
<feature type="compositionally biased region" description="Polar residues" evidence="1">
    <location>
        <begin position="54"/>
        <end position="68"/>
    </location>
</feature>